<feature type="compositionally biased region" description="Polar residues" evidence="1">
    <location>
        <begin position="455"/>
        <end position="468"/>
    </location>
</feature>
<gene>
    <name evidence="3" type="ORF">L1049_007030</name>
</gene>
<comment type="caution">
    <text evidence="3">The sequence shown here is derived from an EMBL/GenBank/DDBJ whole genome shotgun (WGS) entry which is preliminary data.</text>
</comment>
<keyword evidence="2" id="KW-0472">Membrane</keyword>
<reference evidence="3 4" key="1">
    <citation type="journal article" date="2024" name="Plant J.">
        <title>Genome sequences and population genomics reveal climatic adaptation and genomic divergence between two closely related sweetgum species.</title>
        <authorList>
            <person name="Xu W.Q."/>
            <person name="Ren C.Q."/>
            <person name="Zhang X.Y."/>
            <person name="Comes H.P."/>
            <person name="Liu X.H."/>
            <person name="Li Y.G."/>
            <person name="Kettle C.J."/>
            <person name="Jalonen R."/>
            <person name="Gaisberger H."/>
            <person name="Ma Y.Z."/>
            <person name="Qiu Y.X."/>
        </authorList>
    </citation>
    <scope>NUCLEOTIDE SEQUENCE [LARGE SCALE GENOMIC DNA]</scope>
    <source>
        <strain evidence="3">Hangzhou</strain>
    </source>
</reference>
<sequence length="755" mass="85026">MRGKEMSRGHSEPRTHYGKKTLKRCKMKGDPDDFVVIDVDSDSVHNVIIIDVPESLQQKLRGSGVLKEDKKIPLRSVISIDDDESTDVNHPGVGVEGRGDLDSDATSSKRSCPASNHSQNSLDSDGDECQFIRERKSSLNFSKSKRIYSGKAPCRNRYGLSPESESGSSDSDCSDCEVMEGSFGKLREQWEKASSKRKDDTRKSGLEDEASPSGSRADAHPDAEVENMCEQHPDDPVCSSSSNTNYEKENLSAFVATGDGNLGGTSINPEMESPAAHFDSKVDEESFSQWKAESRENVKFSHCKDDVQFGGETFTEDPPFSYGGARFYNEEEKNSQGPSLWSSKEQAEKLFNHARTFQNKEINIPGESFLSDSQPNLNIYFDHSGANVRSKEASSCKSQHWGKTPISHDRGVSKDKDEEFYQAHPSWNTHSPNESRSERSSSTVEEKAVSGEPLFSNSRPSDETQVSSAAPPEDKVGAVPEDASFCNNSLWGKSEVNNEKSVCQEKEKSFSGELSKCNTQHNEIQIKQGRSCLVGVKEPVIESMSDSQPQDERNSPFHARDGGATHAVQSDIINEREKLKETEEYKRAVEEEWASRQRQLQIQAEEAQRLRKRKKAESMRLLDMERRQKQRVEEMRHTQRKDEENMNLKEQFRVEIRKELNKLETICSDMASLLRGLGIPVGGGLYPLSRDVSGLFMMLHSFSNINIVQTRLTYFFFIYILFNLDILWNTSHQVLLSIYCLILLIMGMTWGLFIA</sequence>
<feature type="compositionally biased region" description="Polar residues" evidence="1">
    <location>
        <begin position="104"/>
        <end position="123"/>
    </location>
</feature>
<feature type="region of interest" description="Disordered" evidence="1">
    <location>
        <begin position="542"/>
        <end position="574"/>
    </location>
</feature>
<dbReference type="PANTHER" id="PTHR36335:SF1">
    <property type="entry name" value="CHAPERONE DNAJ-DOMAIN SUPERFAMILY PROTEIN"/>
    <property type="match status" value="1"/>
</dbReference>
<protein>
    <submittedName>
        <fullName evidence="3">Uncharacterized protein</fullName>
    </submittedName>
</protein>
<dbReference type="EMBL" id="JBBPBK010000010">
    <property type="protein sequence ID" value="KAK9277486.1"/>
    <property type="molecule type" value="Genomic_DNA"/>
</dbReference>
<feature type="compositionally biased region" description="Basic and acidic residues" evidence="1">
    <location>
        <begin position="550"/>
        <end position="563"/>
    </location>
</feature>
<feature type="compositionally biased region" description="Basic and acidic residues" evidence="1">
    <location>
        <begin position="217"/>
        <end position="235"/>
    </location>
</feature>
<feature type="compositionally biased region" description="Basic and acidic residues" evidence="1">
    <location>
        <begin position="433"/>
        <end position="449"/>
    </location>
</feature>
<feature type="region of interest" description="Disordered" evidence="1">
    <location>
        <begin position="391"/>
        <end position="481"/>
    </location>
</feature>
<dbReference type="PANTHER" id="PTHR36335">
    <property type="entry name" value="CHAPERONE DNAJ-DOMAIN SUPERFAMILY PROTEIN"/>
    <property type="match status" value="1"/>
</dbReference>
<dbReference type="Proteomes" id="UP001415857">
    <property type="component" value="Unassembled WGS sequence"/>
</dbReference>
<feature type="compositionally biased region" description="Basic and acidic residues" evidence="1">
    <location>
        <begin position="185"/>
        <end position="206"/>
    </location>
</feature>
<evidence type="ECO:0000313" key="4">
    <source>
        <dbReference type="Proteomes" id="UP001415857"/>
    </source>
</evidence>
<feature type="compositionally biased region" description="Basic and acidic residues" evidence="1">
    <location>
        <begin position="1"/>
        <end position="15"/>
    </location>
</feature>
<keyword evidence="2" id="KW-0812">Transmembrane</keyword>
<feature type="transmembrane region" description="Helical" evidence="2">
    <location>
        <begin position="734"/>
        <end position="754"/>
    </location>
</feature>
<evidence type="ECO:0000256" key="2">
    <source>
        <dbReference type="SAM" id="Phobius"/>
    </source>
</evidence>
<organism evidence="3 4">
    <name type="scientific">Liquidambar formosana</name>
    <name type="common">Formosan gum</name>
    <dbReference type="NCBI Taxonomy" id="63359"/>
    <lineage>
        <taxon>Eukaryota</taxon>
        <taxon>Viridiplantae</taxon>
        <taxon>Streptophyta</taxon>
        <taxon>Embryophyta</taxon>
        <taxon>Tracheophyta</taxon>
        <taxon>Spermatophyta</taxon>
        <taxon>Magnoliopsida</taxon>
        <taxon>eudicotyledons</taxon>
        <taxon>Gunneridae</taxon>
        <taxon>Pentapetalae</taxon>
        <taxon>Saxifragales</taxon>
        <taxon>Altingiaceae</taxon>
        <taxon>Liquidambar</taxon>
    </lineage>
</organism>
<feature type="region of interest" description="Disordered" evidence="1">
    <location>
        <begin position="152"/>
        <end position="244"/>
    </location>
</feature>
<feature type="region of interest" description="Disordered" evidence="1">
    <location>
        <begin position="1"/>
        <end position="24"/>
    </location>
</feature>
<keyword evidence="2" id="KW-1133">Transmembrane helix</keyword>
<evidence type="ECO:0000313" key="3">
    <source>
        <dbReference type="EMBL" id="KAK9277486.1"/>
    </source>
</evidence>
<feature type="region of interest" description="Disordered" evidence="1">
    <location>
        <begin position="82"/>
        <end position="127"/>
    </location>
</feature>
<name>A0AAP0RJX6_LIQFO</name>
<evidence type="ECO:0000256" key="1">
    <source>
        <dbReference type="SAM" id="MobiDB-lite"/>
    </source>
</evidence>
<feature type="compositionally biased region" description="Low complexity" evidence="1">
    <location>
        <begin position="161"/>
        <end position="171"/>
    </location>
</feature>
<keyword evidence="4" id="KW-1185">Reference proteome</keyword>
<dbReference type="AlphaFoldDB" id="A0AAP0RJX6"/>
<feature type="compositionally biased region" description="Basic and acidic residues" evidence="1">
    <location>
        <begin position="406"/>
        <end position="421"/>
    </location>
</feature>
<feature type="transmembrane region" description="Helical" evidence="2">
    <location>
        <begin position="712"/>
        <end position="728"/>
    </location>
</feature>
<accession>A0AAP0RJX6</accession>
<proteinExistence type="predicted"/>